<name>A0AAU9UAI1_EUPED</name>
<evidence type="ECO:0000259" key="1">
    <source>
        <dbReference type="Pfam" id="PF16087"/>
    </source>
</evidence>
<evidence type="ECO:0000313" key="2">
    <source>
        <dbReference type="EMBL" id="CAH2096601.1"/>
    </source>
</evidence>
<reference evidence="2" key="1">
    <citation type="submission" date="2022-03" db="EMBL/GenBank/DDBJ databases">
        <authorList>
            <person name="Tunstrom K."/>
        </authorList>
    </citation>
    <scope>NUCLEOTIDE SEQUENCE</scope>
</reference>
<proteinExistence type="predicted"/>
<feature type="domain" description="DUF4817" evidence="1">
    <location>
        <begin position="9"/>
        <end position="46"/>
    </location>
</feature>
<dbReference type="Pfam" id="PF16087">
    <property type="entry name" value="DUF4817"/>
    <property type="match status" value="1"/>
</dbReference>
<dbReference type="Proteomes" id="UP001153954">
    <property type="component" value="Unassembled WGS sequence"/>
</dbReference>
<keyword evidence="3" id="KW-1185">Reference proteome</keyword>
<organism evidence="2 3">
    <name type="scientific">Euphydryas editha</name>
    <name type="common">Edith's checkerspot</name>
    <dbReference type="NCBI Taxonomy" id="104508"/>
    <lineage>
        <taxon>Eukaryota</taxon>
        <taxon>Metazoa</taxon>
        <taxon>Ecdysozoa</taxon>
        <taxon>Arthropoda</taxon>
        <taxon>Hexapoda</taxon>
        <taxon>Insecta</taxon>
        <taxon>Pterygota</taxon>
        <taxon>Neoptera</taxon>
        <taxon>Endopterygota</taxon>
        <taxon>Lepidoptera</taxon>
        <taxon>Glossata</taxon>
        <taxon>Ditrysia</taxon>
        <taxon>Papilionoidea</taxon>
        <taxon>Nymphalidae</taxon>
        <taxon>Nymphalinae</taxon>
        <taxon>Euphydryas</taxon>
    </lineage>
</organism>
<gene>
    <name evidence="2" type="ORF">EEDITHA_LOCUS11919</name>
</gene>
<evidence type="ECO:0000313" key="3">
    <source>
        <dbReference type="Proteomes" id="UP001153954"/>
    </source>
</evidence>
<dbReference type="AlphaFoldDB" id="A0AAU9UAI1"/>
<dbReference type="EMBL" id="CAKOGL010000016">
    <property type="protein sequence ID" value="CAH2096601.1"/>
    <property type="molecule type" value="Genomic_DNA"/>
</dbReference>
<protein>
    <recommendedName>
        <fullName evidence="1">DUF4817 domain-containing protein</fullName>
    </recommendedName>
</protein>
<accession>A0AAU9UAI1</accession>
<sequence length="137" mass="15379">MLNAYIYSAREYGDMVMCLGQPEGNALRALRIYTEKFPNRRHPSNSGMITAAFQRVLENRPIAPVAAGGGRETEVQTEVNILDVVRRNPRLVTRSIAKLLRRRGGSMPSHNFVLKCSDGTECARTKSTECKHLYLVI</sequence>
<comment type="caution">
    <text evidence="2">The sequence shown here is derived from an EMBL/GenBank/DDBJ whole genome shotgun (WGS) entry which is preliminary data.</text>
</comment>
<dbReference type="InterPro" id="IPR032135">
    <property type="entry name" value="DUF4817"/>
</dbReference>